<keyword evidence="3" id="KW-1185">Reference proteome</keyword>
<dbReference type="AlphaFoldDB" id="A0A9P6IJH7"/>
<dbReference type="EMBL" id="JAAAHW010010258">
    <property type="protein sequence ID" value="KAF9928339.1"/>
    <property type="molecule type" value="Genomic_DNA"/>
</dbReference>
<dbReference type="Proteomes" id="UP000749646">
    <property type="component" value="Unassembled WGS sequence"/>
</dbReference>
<feature type="region of interest" description="Disordered" evidence="1">
    <location>
        <begin position="45"/>
        <end position="113"/>
    </location>
</feature>
<comment type="caution">
    <text evidence="2">The sequence shown here is derived from an EMBL/GenBank/DDBJ whole genome shotgun (WGS) entry which is preliminary data.</text>
</comment>
<evidence type="ECO:0000256" key="1">
    <source>
        <dbReference type="SAM" id="MobiDB-lite"/>
    </source>
</evidence>
<feature type="non-terminal residue" evidence="2">
    <location>
        <position position="1"/>
    </location>
</feature>
<evidence type="ECO:0000313" key="2">
    <source>
        <dbReference type="EMBL" id="KAF9928339.1"/>
    </source>
</evidence>
<organism evidence="2 3">
    <name type="scientific">Modicella reniformis</name>
    <dbReference type="NCBI Taxonomy" id="1440133"/>
    <lineage>
        <taxon>Eukaryota</taxon>
        <taxon>Fungi</taxon>
        <taxon>Fungi incertae sedis</taxon>
        <taxon>Mucoromycota</taxon>
        <taxon>Mortierellomycotina</taxon>
        <taxon>Mortierellomycetes</taxon>
        <taxon>Mortierellales</taxon>
        <taxon>Mortierellaceae</taxon>
        <taxon>Modicella</taxon>
    </lineage>
</organism>
<reference evidence="2" key="1">
    <citation type="journal article" date="2020" name="Fungal Divers.">
        <title>Resolving the Mortierellaceae phylogeny through synthesis of multi-gene phylogenetics and phylogenomics.</title>
        <authorList>
            <person name="Vandepol N."/>
            <person name="Liber J."/>
            <person name="Desiro A."/>
            <person name="Na H."/>
            <person name="Kennedy M."/>
            <person name="Barry K."/>
            <person name="Grigoriev I.V."/>
            <person name="Miller A.N."/>
            <person name="O'Donnell K."/>
            <person name="Stajich J.E."/>
            <person name="Bonito G."/>
        </authorList>
    </citation>
    <scope>NUCLEOTIDE SEQUENCE</scope>
    <source>
        <strain evidence="2">MES-2147</strain>
    </source>
</reference>
<evidence type="ECO:0000313" key="3">
    <source>
        <dbReference type="Proteomes" id="UP000749646"/>
    </source>
</evidence>
<accession>A0A9P6IJH7</accession>
<sequence length="113" mass="12256">CPCCHNFVANGCDCCTNNAHSISNLAAETGHIPYQYPAPLTQERLSRKRKKQIGDPPLFHSVNHDTRGKRGSKTKAINDVGTESKTATRSVGSLSTSTRAQVAYHQATSKSLE</sequence>
<feature type="compositionally biased region" description="Polar residues" evidence="1">
    <location>
        <begin position="81"/>
        <end position="113"/>
    </location>
</feature>
<proteinExistence type="predicted"/>
<gene>
    <name evidence="2" type="ORF">BGZ65_006320</name>
</gene>
<name>A0A9P6IJH7_9FUNG</name>
<protein>
    <submittedName>
        <fullName evidence="2">Uncharacterized protein</fullName>
    </submittedName>
</protein>